<comment type="caution">
    <text evidence="3">The sequence shown here is derived from an EMBL/GenBank/DDBJ whole genome shotgun (WGS) entry which is preliminary data.</text>
</comment>
<dbReference type="Proteomes" id="UP000186817">
    <property type="component" value="Unassembled WGS sequence"/>
</dbReference>
<dbReference type="OrthoDB" id="447293at2759"/>
<keyword evidence="4" id="KW-1185">Reference proteome</keyword>
<name>A0A1Q9ED30_SYMMI</name>
<dbReference type="InterPro" id="IPR013103">
    <property type="entry name" value="RVT_2"/>
</dbReference>
<dbReference type="EMBL" id="LSRX01000188">
    <property type="protein sequence ID" value="OLQ05322.1"/>
    <property type="molecule type" value="Genomic_DNA"/>
</dbReference>
<feature type="region of interest" description="Disordered" evidence="1">
    <location>
        <begin position="835"/>
        <end position="900"/>
    </location>
</feature>
<feature type="compositionally biased region" description="Basic and acidic residues" evidence="1">
    <location>
        <begin position="840"/>
        <end position="852"/>
    </location>
</feature>
<accession>A0A1Q9ED30</accession>
<protein>
    <submittedName>
        <fullName evidence="3">Copia protein</fullName>
    </submittedName>
</protein>
<gene>
    <name evidence="3" type="primary">GIP</name>
    <name evidence="3" type="ORF">AK812_SmicGene11493</name>
</gene>
<feature type="compositionally biased region" description="Basic and acidic residues" evidence="1">
    <location>
        <begin position="882"/>
        <end position="893"/>
    </location>
</feature>
<dbReference type="Pfam" id="PF07727">
    <property type="entry name" value="RVT_2"/>
    <property type="match status" value="1"/>
</dbReference>
<evidence type="ECO:0000313" key="4">
    <source>
        <dbReference type="Proteomes" id="UP000186817"/>
    </source>
</evidence>
<evidence type="ECO:0000259" key="2">
    <source>
        <dbReference type="Pfam" id="PF07727"/>
    </source>
</evidence>
<feature type="region of interest" description="Disordered" evidence="1">
    <location>
        <begin position="997"/>
        <end position="1071"/>
    </location>
</feature>
<organism evidence="3 4">
    <name type="scientific">Symbiodinium microadriaticum</name>
    <name type="common">Dinoflagellate</name>
    <name type="synonym">Zooxanthella microadriatica</name>
    <dbReference type="NCBI Taxonomy" id="2951"/>
    <lineage>
        <taxon>Eukaryota</taxon>
        <taxon>Sar</taxon>
        <taxon>Alveolata</taxon>
        <taxon>Dinophyceae</taxon>
        <taxon>Suessiales</taxon>
        <taxon>Symbiodiniaceae</taxon>
        <taxon>Symbiodinium</taxon>
    </lineage>
</organism>
<feature type="domain" description="Reverse transcriptase Ty1/copia-type" evidence="2">
    <location>
        <begin position="1169"/>
        <end position="1309"/>
    </location>
</feature>
<proteinExistence type="predicted"/>
<reference evidence="3 4" key="1">
    <citation type="submission" date="2016-02" db="EMBL/GenBank/DDBJ databases">
        <title>Genome analysis of coral dinoflagellate symbionts highlights evolutionary adaptations to a symbiotic lifestyle.</title>
        <authorList>
            <person name="Aranda M."/>
            <person name="Li Y."/>
            <person name="Liew Y.J."/>
            <person name="Baumgarten S."/>
            <person name="Simakov O."/>
            <person name="Wilson M."/>
            <person name="Piel J."/>
            <person name="Ashoor H."/>
            <person name="Bougouffa S."/>
            <person name="Bajic V.B."/>
            <person name="Ryu T."/>
            <person name="Ravasi T."/>
            <person name="Bayer T."/>
            <person name="Micklem G."/>
            <person name="Kim H."/>
            <person name="Bhak J."/>
            <person name="Lajeunesse T.C."/>
            <person name="Voolstra C.R."/>
        </authorList>
    </citation>
    <scope>NUCLEOTIDE SEQUENCE [LARGE SCALE GENOMIC DNA]</scope>
    <source>
        <strain evidence="3 4">CCMP2467</strain>
    </source>
</reference>
<sequence length="1685" mass="190287">MKAPKRLKVTYSVGQPNLGVDGRLAAFGRSGTKRMPDVRSHCKLDNQLHAAEDAGNLNIPKRRLLAARIVPTAASIISKTGLPRSKEGVPVWDGTPSSFEEYSELCQIFEQSTPFHKRYLAGPRLLGELQGAARRHVTGKPATWLSTDNGVSVLLRHLRACLGKPQLTELTEHLNRYFRQGRRKPQESMNEYIARKCEVYLRSCQAMQRVAPYHRETIKEEPRDTAWKGQWAAMGAAQVEEETAAPVQAAAPTLENTEDHQGDRASEANRDDWWRNNAWTWTTQPWWQNGYSYWNDWGYASSRNWGNWSTRGGSQSGESMSEGTLPHLLPEFVQGWYLLQDAGLSNSEKNMIMTAIQNDFSVQRVAQELRTQYGDIEHRRAETGSRHSSYWGEGPEEDEDEQLHDEEGFAVDELDEEGKIMWAEAEAEVHQAWAAVQVARRTLKEARAKQSAVKLSRKYFRPNSGAGYKPRDDSQMECLACGKKGYRAANCPNNTASRGSSSRGPKQSAPFVCFTDQALSAQELGEPEWSTKEAVKNGFAVIDGGATRTLGSVEAIQRVMDLNQEKYGSSRIQSVNVTDRPTFGFGNSTEDQCASTVELGISAGECDGHLTIHALNRGETPILLSVATLRALKAVIDFEQDLVCFRALNTSRLLQLRRSTTGHQLIPLTKDLYEEALSTSTPEQLQEKLAELGETAPSRWTKKEIIQRILELDPEADKAPSKQRTDLQTRIKDLGVASRKKSTLVDYCQSIGIGVEPNDTIYRLEQRALRRLYDVSEILVQRPTYAMWVKQTAAETTETDYRLRRLAGWLEQQTTEEVEMVRAPKEKIKAKAKGLQQEVQEMRAERPRKEVRAPPSETDESKSSYQMVVDMNSPGLSEGAETEARLESQHDPRPPFGVLPDGSQREGNNYDAKHKVVQFPPKGIKELMQKLLLEESDLETREALAVAVQTFNRSVARAEESRETSRSLIKCAAEQVRRASEREELLESLERVNPVPWTYTRDPEQQEPPTRRRVPVKRPATAMEQGTNYRRDATENPDTETGPTQRRAGDAGPNHGGHRSSPYSRPTAERGQHWWSTVQETAWHTDVSYWNDEFAAVAVEIPLPEQPRKLEQACRDLPTYFIGSMKRRAVEVSEKRLTPEERELFRSAKMIEVKNFVAAQAFETLPESQRPSKSQAVGMRWILTWKQKEDGSVKPKARAVILGYQDPSYEHRATTAPVMTRQTRQMVLQIAAMRNWRVAKGDVSGAFLQGREYPDKLYCIPCPEICEALRIHAESVTRLKRACYGLVDAPLEWYKTVAEFLEGLNLERTWSDACCDEQNAMWQGVVQAIKQRFKWGDWDFDDFVQCGVCVKKTSEGFELSQERYVDAIKEIPINASRKKQGESSTTDREKSQLRALLGAIAWHAQQVAPHLSAEVSLLLSEVTSSNVETIAKANACLRRAKAQRQHVMKIHAFRPEEELGVFGWVDAGSQNRVDGYSTQGIFVGLAPTTLLRGELCQVTPVAWHSNRIDRACRSPGAAEAHAAINGEDAVYFARYQWHELLHGAKDLRAPGLDVKKITGCLITDSRNVYDKLDTATLCIKGAEKRTNIEMIALKESQLQTGLILRWVHSEAQLANTLTKRGNCKEMDLFYQMNHSWRIVEDPSMRSARRRKMDGEEPLSSTRVMNDDQNCCLGENRWDASAYVTW</sequence>
<evidence type="ECO:0000256" key="1">
    <source>
        <dbReference type="SAM" id="MobiDB-lite"/>
    </source>
</evidence>
<evidence type="ECO:0000313" key="3">
    <source>
        <dbReference type="EMBL" id="OLQ05322.1"/>
    </source>
</evidence>